<evidence type="ECO:0000313" key="2">
    <source>
        <dbReference type="Proteomes" id="UP001515480"/>
    </source>
</evidence>
<dbReference type="EMBL" id="JBGBPQ010000008">
    <property type="protein sequence ID" value="KAL1520760.1"/>
    <property type="molecule type" value="Genomic_DNA"/>
</dbReference>
<proteinExistence type="predicted"/>
<comment type="caution">
    <text evidence="1">The sequence shown here is derived from an EMBL/GenBank/DDBJ whole genome shotgun (WGS) entry which is preliminary data.</text>
</comment>
<evidence type="ECO:0000313" key="1">
    <source>
        <dbReference type="EMBL" id="KAL1520760.1"/>
    </source>
</evidence>
<dbReference type="Proteomes" id="UP001515480">
    <property type="component" value="Unassembled WGS sequence"/>
</dbReference>
<name>A0AB34JGL3_PRYPA</name>
<reference evidence="1 2" key="1">
    <citation type="journal article" date="2024" name="Science">
        <title>Giant polyketide synthase enzymes in the biosynthesis of giant marine polyether toxins.</title>
        <authorList>
            <person name="Fallon T.R."/>
            <person name="Shende V.V."/>
            <person name="Wierzbicki I.H."/>
            <person name="Pendleton A.L."/>
            <person name="Watervoot N.F."/>
            <person name="Auber R.P."/>
            <person name="Gonzalez D.J."/>
            <person name="Wisecaver J.H."/>
            <person name="Moore B.S."/>
        </authorList>
    </citation>
    <scope>NUCLEOTIDE SEQUENCE [LARGE SCALE GENOMIC DNA]</scope>
    <source>
        <strain evidence="1 2">12B1</strain>
    </source>
</reference>
<dbReference type="AlphaFoldDB" id="A0AB34JGL3"/>
<gene>
    <name evidence="1" type="ORF">AB1Y20_022326</name>
</gene>
<keyword evidence="2" id="KW-1185">Reference proteome</keyword>
<organism evidence="1 2">
    <name type="scientific">Prymnesium parvum</name>
    <name type="common">Toxic golden alga</name>
    <dbReference type="NCBI Taxonomy" id="97485"/>
    <lineage>
        <taxon>Eukaryota</taxon>
        <taxon>Haptista</taxon>
        <taxon>Haptophyta</taxon>
        <taxon>Prymnesiophyceae</taxon>
        <taxon>Prymnesiales</taxon>
        <taxon>Prymnesiaceae</taxon>
        <taxon>Prymnesium</taxon>
    </lineage>
</organism>
<sequence length="88" mass="10343">MMLVLLVHKNDWLLVRYCRAYLPQSVRAVEITLRKKNKDRGGSLDARLELRELPQVIHIQKAFRAWCKLREATLDDGYLILASRPNVR</sequence>
<protein>
    <submittedName>
        <fullName evidence="1">Uncharacterized protein</fullName>
    </submittedName>
</protein>
<accession>A0AB34JGL3</accession>